<accession>X0XEF2</accession>
<dbReference type="EMBL" id="BARS01043009">
    <property type="protein sequence ID" value="GAG35013.1"/>
    <property type="molecule type" value="Genomic_DNA"/>
</dbReference>
<name>X0XEF2_9ZZZZ</name>
<sequence length="57" mass="6169">MPRLSQKALRSVVYHALAAHAAKERDRGELADGERYPLEISIEASCGAQTMVTEIAG</sequence>
<evidence type="ECO:0000313" key="1">
    <source>
        <dbReference type="EMBL" id="GAG35013.1"/>
    </source>
</evidence>
<gene>
    <name evidence="1" type="ORF">S01H1_65171</name>
</gene>
<dbReference type="AlphaFoldDB" id="X0XEF2"/>
<protein>
    <submittedName>
        <fullName evidence="1">Uncharacterized protein</fullName>
    </submittedName>
</protein>
<comment type="caution">
    <text evidence="1">The sequence shown here is derived from an EMBL/GenBank/DDBJ whole genome shotgun (WGS) entry which is preliminary data.</text>
</comment>
<proteinExistence type="predicted"/>
<organism evidence="1">
    <name type="scientific">marine sediment metagenome</name>
    <dbReference type="NCBI Taxonomy" id="412755"/>
    <lineage>
        <taxon>unclassified sequences</taxon>
        <taxon>metagenomes</taxon>
        <taxon>ecological metagenomes</taxon>
    </lineage>
</organism>
<feature type="non-terminal residue" evidence="1">
    <location>
        <position position="57"/>
    </location>
</feature>
<reference evidence="1" key="1">
    <citation type="journal article" date="2014" name="Front. Microbiol.">
        <title>High frequency of phylogenetically diverse reductive dehalogenase-homologous genes in deep subseafloor sedimentary metagenomes.</title>
        <authorList>
            <person name="Kawai M."/>
            <person name="Futagami T."/>
            <person name="Toyoda A."/>
            <person name="Takaki Y."/>
            <person name="Nishi S."/>
            <person name="Hori S."/>
            <person name="Arai W."/>
            <person name="Tsubouchi T."/>
            <person name="Morono Y."/>
            <person name="Uchiyama I."/>
            <person name="Ito T."/>
            <person name="Fujiyama A."/>
            <person name="Inagaki F."/>
            <person name="Takami H."/>
        </authorList>
    </citation>
    <scope>NUCLEOTIDE SEQUENCE</scope>
    <source>
        <strain evidence="1">Expedition CK06-06</strain>
    </source>
</reference>